<keyword evidence="2" id="KW-0812">Transmembrane</keyword>
<accession>A0AAV4ZXV7</accession>
<feature type="transmembrane region" description="Helical" evidence="2">
    <location>
        <begin position="23"/>
        <end position="45"/>
    </location>
</feature>
<protein>
    <recommendedName>
        <fullName evidence="3">DUF6534 domain-containing protein</fullName>
    </recommendedName>
</protein>
<organism evidence="4 5">
    <name type="scientific">Clathrus columnatus</name>
    <dbReference type="NCBI Taxonomy" id="1419009"/>
    <lineage>
        <taxon>Eukaryota</taxon>
        <taxon>Fungi</taxon>
        <taxon>Dikarya</taxon>
        <taxon>Basidiomycota</taxon>
        <taxon>Agaricomycotina</taxon>
        <taxon>Agaricomycetes</taxon>
        <taxon>Phallomycetidae</taxon>
        <taxon>Phallales</taxon>
        <taxon>Clathraceae</taxon>
        <taxon>Clathrus</taxon>
    </lineage>
</organism>
<dbReference type="EMBL" id="BPWL01000002">
    <property type="protein sequence ID" value="GJJ07019.1"/>
    <property type="molecule type" value="Genomic_DNA"/>
</dbReference>
<evidence type="ECO:0000313" key="4">
    <source>
        <dbReference type="EMBL" id="GJJ07019.1"/>
    </source>
</evidence>
<keyword evidence="2" id="KW-0472">Membrane</keyword>
<evidence type="ECO:0000256" key="1">
    <source>
        <dbReference type="SAM" id="MobiDB-lite"/>
    </source>
</evidence>
<keyword evidence="2" id="KW-1133">Transmembrane helix</keyword>
<evidence type="ECO:0000256" key="2">
    <source>
        <dbReference type="SAM" id="Phobius"/>
    </source>
</evidence>
<evidence type="ECO:0000313" key="5">
    <source>
        <dbReference type="Proteomes" id="UP001050691"/>
    </source>
</evidence>
<feature type="domain" description="DUF6534" evidence="3">
    <location>
        <begin position="65"/>
        <end position="143"/>
    </location>
</feature>
<proteinExistence type="predicted"/>
<name>A0AAV4ZXV7_9AGAM</name>
<dbReference type="Proteomes" id="UP001050691">
    <property type="component" value="Unassembled WGS sequence"/>
</dbReference>
<dbReference type="AlphaFoldDB" id="A0AAV4ZXV7"/>
<keyword evidence="5" id="KW-1185">Reference proteome</keyword>
<gene>
    <name evidence="4" type="ORF">Clacol_001217</name>
</gene>
<reference evidence="4" key="1">
    <citation type="submission" date="2021-10" db="EMBL/GenBank/DDBJ databases">
        <title>De novo Genome Assembly of Clathrus columnatus (Basidiomycota, Fungi) Using Illumina and Nanopore Sequence Data.</title>
        <authorList>
            <person name="Ogiso-Tanaka E."/>
            <person name="Itagaki H."/>
            <person name="Hosoya T."/>
            <person name="Hosaka K."/>
        </authorList>
    </citation>
    <scope>NUCLEOTIDE SEQUENCE</scope>
    <source>
        <strain evidence="4">MO-923</strain>
    </source>
</reference>
<dbReference type="Pfam" id="PF20152">
    <property type="entry name" value="DUF6534"/>
    <property type="match status" value="1"/>
</dbReference>
<dbReference type="InterPro" id="IPR045339">
    <property type="entry name" value="DUF6534"/>
</dbReference>
<comment type="caution">
    <text evidence="4">The sequence shown here is derived from an EMBL/GenBank/DDBJ whole genome shotgun (WGS) entry which is preliminary data.</text>
</comment>
<feature type="region of interest" description="Disordered" evidence="1">
    <location>
        <begin position="157"/>
        <end position="204"/>
    </location>
</feature>
<feature type="compositionally biased region" description="Polar residues" evidence="1">
    <location>
        <begin position="157"/>
        <end position="184"/>
    </location>
</feature>
<evidence type="ECO:0000259" key="3">
    <source>
        <dbReference type="Pfam" id="PF20152"/>
    </source>
</evidence>
<feature type="transmembrane region" description="Helical" evidence="2">
    <location>
        <begin position="57"/>
        <end position="81"/>
    </location>
</feature>
<feature type="transmembrane region" description="Helical" evidence="2">
    <location>
        <begin position="93"/>
        <end position="116"/>
    </location>
</feature>
<sequence>MSTTLTSAQAQADSELVQVLNRAIPGTVGACLLGTFLAAMCAYFTARDSIHLNVVPWSTSSLACSFFADVVLSTSITWYLLQGTGVIRKSDRLIRQLVIYTVNIVFSACTLLTLIFNETLKYTLYDEIPYFLLSKCYVNSVLAFSTPTTPQLRTISNSKSAAKTPPRRNSNIMERSTTATSQTLDPVMATDDVPEALNPPKPSV</sequence>